<evidence type="ECO:0000256" key="1">
    <source>
        <dbReference type="ARBA" id="ARBA00022737"/>
    </source>
</evidence>
<evidence type="ECO:0000313" key="5">
    <source>
        <dbReference type="Proteomes" id="UP000001227"/>
    </source>
</evidence>
<keyword evidence="1" id="KW-0677">Repeat</keyword>
<feature type="repeat" description="ANK" evidence="3">
    <location>
        <begin position="686"/>
        <end position="718"/>
    </location>
</feature>
<dbReference type="Gene3D" id="1.25.40.20">
    <property type="entry name" value="Ankyrin repeat-containing domain"/>
    <property type="match status" value="3"/>
</dbReference>
<dbReference type="Proteomes" id="UP000001227">
    <property type="component" value="Chromosome"/>
</dbReference>
<evidence type="ECO:0000256" key="3">
    <source>
        <dbReference type="PROSITE-ProRule" id="PRU00023"/>
    </source>
</evidence>
<reference evidence="4 5" key="1">
    <citation type="journal article" date="2010" name="J. Bacteriol.">
        <title>The genome of the amoeba symbiont 'Candidatus Amoebophilus asiaticus' reveals common mechanisms for host cell interaction among amoeba-associated bacteria.</title>
        <authorList>
            <person name="Schmitz-Esser S."/>
            <person name="Tischler P."/>
            <person name="Arnold R."/>
            <person name="Montanaro J."/>
            <person name="Wagner M."/>
            <person name="Rattei T."/>
            <person name="Horn M."/>
        </authorList>
    </citation>
    <scope>NUCLEOTIDE SEQUENCE [LARGE SCALE GENOMIC DNA]</scope>
    <source>
        <strain evidence="4 5">5a2</strain>
    </source>
</reference>
<protein>
    <submittedName>
        <fullName evidence="4">Uncharacterized protein</fullName>
    </submittedName>
</protein>
<feature type="repeat" description="ANK" evidence="3">
    <location>
        <begin position="515"/>
        <end position="551"/>
    </location>
</feature>
<feature type="repeat" description="ANK" evidence="3">
    <location>
        <begin position="418"/>
        <end position="450"/>
    </location>
</feature>
<feature type="repeat" description="ANK" evidence="3">
    <location>
        <begin position="451"/>
        <end position="483"/>
    </location>
</feature>
<dbReference type="STRING" id="452471.Aasi_1484"/>
<dbReference type="PROSITE" id="PS50088">
    <property type="entry name" value="ANK_REPEAT"/>
    <property type="match status" value="8"/>
</dbReference>
<dbReference type="eggNOG" id="COG0666">
    <property type="taxonomic scope" value="Bacteria"/>
</dbReference>
<dbReference type="PANTHER" id="PTHR24198:SF165">
    <property type="entry name" value="ANKYRIN REPEAT-CONTAINING PROTEIN-RELATED"/>
    <property type="match status" value="1"/>
</dbReference>
<organism evidence="4 5">
    <name type="scientific">Amoebophilus asiaticus (strain 5a2)</name>
    <dbReference type="NCBI Taxonomy" id="452471"/>
    <lineage>
        <taxon>Bacteria</taxon>
        <taxon>Pseudomonadati</taxon>
        <taxon>Bacteroidota</taxon>
        <taxon>Cytophagia</taxon>
        <taxon>Cytophagales</taxon>
        <taxon>Amoebophilaceae</taxon>
        <taxon>Candidatus Amoebophilus</taxon>
    </lineage>
</organism>
<keyword evidence="2 3" id="KW-0040">ANK repeat</keyword>
<dbReference type="PANTHER" id="PTHR24198">
    <property type="entry name" value="ANKYRIN REPEAT AND PROTEIN KINASE DOMAIN-CONTAINING PROTEIN"/>
    <property type="match status" value="1"/>
</dbReference>
<dbReference type="SMART" id="SM00248">
    <property type="entry name" value="ANK"/>
    <property type="match status" value="10"/>
</dbReference>
<dbReference type="PROSITE" id="PS50297">
    <property type="entry name" value="ANK_REP_REGION"/>
    <property type="match status" value="6"/>
</dbReference>
<feature type="repeat" description="ANK" evidence="3">
    <location>
        <begin position="653"/>
        <end position="685"/>
    </location>
</feature>
<accession>C3L4D6</accession>
<dbReference type="EMBL" id="CP001102">
    <property type="protein sequence ID" value="ACP20853.1"/>
    <property type="molecule type" value="Genomic_DNA"/>
</dbReference>
<dbReference type="Pfam" id="PF12796">
    <property type="entry name" value="Ank_2"/>
    <property type="match status" value="3"/>
</dbReference>
<dbReference type="InterPro" id="IPR002110">
    <property type="entry name" value="Ankyrin_rpt"/>
</dbReference>
<evidence type="ECO:0000256" key="2">
    <source>
        <dbReference type="ARBA" id="ARBA00023043"/>
    </source>
</evidence>
<dbReference type="KEGG" id="aas:Aasi_1484"/>
<feature type="repeat" description="ANK" evidence="3">
    <location>
        <begin position="552"/>
        <end position="584"/>
    </location>
</feature>
<proteinExistence type="predicted"/>
<dbReference type="InterPro" id="IPR036770">
    <property type="entry name" value="Ankyrin_rpt-contain_sf"/>
</dbReference>
<evidence type="ECO:0000313" key="4">
    <source>
        <dbReference type="EMBL" id="ACP20853.1"/>
    </source>
</evidence>
<feature type="repeat" description="ANK" evidence="3">
    <location>
        <begin position="482"/>
        <end position="514"/>
    </location>
</feature>
<gene>
    <name evidence="4" type="ordered locus">Aasi_1484</name>
</gene>
<sequence>MSLLLLFSNVSCKCGNFKQGKPAKQGRPINKKGSLALEKNSLSIKAYPDKLIGDSKKTKLAIQLIDISKEVQLDEIILKSTLIHQDGNGSQLNYTDAAGRIHKMSNLASQLAVFNKGTILHAKARLLEVEVEILPGPAVKEVTYQFELLNNVGKYINSCEANWKEQEAIIQDVIYDQTTQELVCIFKNIGLKALENIQLNYTSQTDELKLGEEILDKGTTKTKNIAALPIGTMALSLGKLKLDTQQLAKIEVSLISSENKILFQPKTYAFVNPGIKLDFKNLYYNASAKSIVYQVSNLGTLPGHKIQVKYKNISRSIEEQQVNLNGEKEQTVDIEYLDTGTHTAFYELPINFKGQKHAVFSFNILYAGVSMVHKELICENELADNAIYQAIEKENFDEVLKLIENAPFDAINYQDPVTKDTPLLLAAQLGHQSIIEALLKAGVNVNTQNKYGTTALLRAAIDGKKDIVEALIKSGVDLDTQHGGKALLHAVYSGYKDIVKALLDAGVNVNTQGGDGRTALMEAVSKSWNLEGEEIIALLLNNGANINVQDQEGNTALMYATFGKDQAIVEALLNRGARIDLKNKFGETALWGAFDKENISMLKLLFKRLDKHIQINQLGKFIQHALPWAIRRGAKEIVEELLNRGAELNRSDEWNTNLIEAIINKQPEIIKLLLEKGAKVDGQNNKGETALMCAVQKGDTDTVSTLLEQGADVNKRDLQGFTALMYIVKRMHGIESLAKKLTNEDILEKLLEADADVNISNGDGETALDLANDKPEIKNLLESHLARAKF</sequence>
<dbReference type="SUPFAM" id="SSF48403">
    <property type="entry name" value="Ankyrin repeat"/>
    <property type="match status" value="1"/>
</dbReference>
<dbReference type="HOGENOM" id="CLU_355145_0_0_10"/>
<feature type="repeat" description="ANK" evidence="3">
    <location>
        <begin position="625"/>
        <end position="653"/>
    </location>
</feature>
<keyword evidence="5" id="KW-1185">Reference proteome</keyword>
<name>C3L4D6_AMOA5</name>
<dbReference type="AlphaFoldDB" id="C3L4D6"/>